<name>A0A3S4F2H3_9PEZI</name>
<sequence length="374" mass="41589">MSDRKPIFVATHPRACSTAFERVFMTRRDILHCVHEPFGDAFYFGPERLSERYEKDEAARKASGFDQVTFKDVGKRVFIKDIAHYLLPPNQKPASIAPSLRDSHAGALADGATPNGAGTGGASHSTPAVPNPTVIPLEVLRKFHFTFLIRHPRRAIPSYYRCTVPPLSARTGFHQFIPAEAGYDELRRLFDYLLQEGVISRGRQPQQQQQQQPHKNGNQDQNQHEQQNGDDDVPAPANTGNVVNGPSNSSSNDDSVPITVVDADDLLDKPAEVVRAFCAAVGIDYRDAMLRWAGDAEGQRLAEAAFAKWDGFHDDAIASCELRARGHAKATPTEEEEDEEWREKYGEEAQKVIRACVDANVADYEYLKSFAIQV</sequence>
<dbReference type="SUPFAM" id="SSF52540">
    <property type="entry name" value="P-loop containing nucleoside triphosphate hydrolases"/>
    <property type="match status" value="1"/>
</dbReference>
<feature type="region of interest" description="Disordered" evidence="1">
    <location>
        <begin position="201"/>
        <end position="257"/>
    </location>
</feature>
<gene>
    <name evidence="2" type="ORF">TT172_LOCUS5167</name>
</gene>
<protein>
    <submittedName>
        <fullName evidence="2">9be7ff2c-00ce-4db7-9790-18a4e62b706e</fullName>
    </submittedName>
</protein>
<dbReference type="PANTHER" id="PTHR48419:SF1">
    <property type="entry name" value="SULFOTRANSFERASE DOMAIN-CONTAINING PROTEIN"/>
    <property type="match status" value="1"/>
</dbReference>
<feature type="compositionally biased region" description="Low complexity" evidence="1">
    <location>
        <begin position="240"/>
        <end position="257"/>
    </location>
</feature>
<accession>A0A3S4F2H3</accession>
<dbReference type="InterPro" id="IPR027417">
    <property type="entry name" value="P-loop_NTPase"/>
</dbReference>
<feature type="compositionally biased region" description="Low complexity" evidence="1">
    <location>
        <begin position="204"/>
        <end position="213"/>
    </location>
</feature>
<feature type="compositionally biased region" description="Polar residues" evidence="1">
    <location>
        <begin position="214"/>
        <end position="226"/>
    </location>
</feature>
<dbReference type="PANTHER" id="PTHR48419">
    <property type="entry name" value="SULFOTRANSFERASE DOMAIN-CONTAINING PROTEIN"/>
    <property type="match status" value="1"/>
</dbReference>
<dbReference type="AlphaFoldDB" id="A0A3S4F2H3"/>
<evidence type="ECO:0000256" key="1">
    <source>
        <dbReference type="SAM" id="MobiDB-lite"/>
    </source>
</evidence>
<feature type="region of interest" description="Disordered" evidence="1">
    <location>
        <begin position="105"/>
        <end position="130"/>
    </location>
</feature>
<evidence type="ECO:0000313" key="3">
    <source>
        <dbReference type="Proteomes" id="UP000289323"/>
    </source>
</evidence>
<organism evidence="2 3">
    <name type="scientific">Thermothielavioides terrestris</name>
    <dbReference type="NCBI Taxonomy" id="2587410"/>
    <lineage>
        <taxon>Eukaryota</taxon>
        <taxon>Fungi</taxon>
        <taxon>Dikarya</taxon>
        <taxon>Ascomycota</taxon>
        <taxon>Pezizomycotina</taxon>
        <taxon>Sordariomycetes</taxon>
        <taxon>Sordariomycetidae</taxon>
        <taxon>Sordariales</taxon>
        <taxon>Chaetomiaceae</taxon>
        <taxon>Thermothielavioides</taxon>
    </lineage>
</organism>
<proteinExistence type="predicted"/>
<evidence type="ECO:0000313" key="2">
    <source>
        <dbReference type="EMBL" id="SPQ22748.1"/>
    </source>
</evidence>
<reference evidence="2 3" key="1">
    <citation type="submission" date="2018-04" db="EMBL/GenBank/DDBJ databases">
        <authorList>
            <person name="Huttner S."/>
            <person name="Dainat J."/>
        </authorList>
    </citation>
    <scope>NUCLEOTIDE SEQUENCE [LARGE SCALE GENOMIC DNA]</scope>
</reference>
<dbReference type="Gene3D" id="3.40.50.300">
    <property type="entry name" value="P-loop containing nucleotide triphosphate hydrolases"/>
    <property type="match status" value="1"/>
</dbReference>
<dbReference type="InterPro" id="IPR053226">
    <property type="entry name" value="Pyrrolopyrazine_biosynth_F"/>
</dbReference>
<dbReference type="Proteomes" id="UP000289323">
    <property type="component" value="Unassembled WGS sequence"/>
</dbReference>
<dbReference type="Pfam" id="PF19798">
    <property type="entry name" value="Sulfotransfer_5"/>
    <property type="match status" value="1"/>
</dbReference>
<dbReference type="EMBL" id="OUUZ01000009">
    <property type="protein sequence ID" value="SPQ22748.1"/>
    <property type="molecule type" value="Genomic_DNA"/>
</dbReference>